<comment type="domain">
    <text evidence="8">Domain I is involved in oligomerization and binding regulators, domain II is flexibile and of varying length in different bacteria, domain III forms the AAA+ region, while domain IV binds dsDNA.</text>
</comment>
<evidence type="ECO:0000256" key="5">
    <source>
        <dbReference type="ARBA" id="ARBA00022840"/>
    </source>
</evidence>
<dbReference type="PRINTS" id="PR00051">
    <property type="entry name" value="DNAA"/>
</dbReference>
<comment type="subunit">
    <text evidence="8">Oligomerizes as a right-handed, spiral filament on DNA at oriC.</text>
</comment>
<reference evidence="15 16" key="1">
    <citation type="journal article" date="2016" name="Nat. Commun.">
        <title>Thousands of microbial genomes shed light on interconnected biogeochemical processes in an aquifer system.</title>
        <authorList>
            <person name="Anantharaman K."/>
            <person name="Brown C.T."/>
            <person name="Hug L.A."/>
            <person name="Sharon I."/>
            <person name="Castelle C.J."/>
            <person name="Probst A.J."/>
            <person name="Thomas B.C."/>
            <person name="Singh A."/>
            <person name="Wilkins M.J."/>
            <person name="Karaoz U."/>
            <person name="Brodie E.L."/>
            <person name="Williams K.H."/>
            <person name="Hubbard S.S."/>
            <person name="Banfield J.F."/>
        </authorList>
    </citation>
    <scope>NUCLEOTIDE SEQUENCE [LARGE SCALE GENOMIC DNA]</scope>
</reference>
<dbReference type="InterPro" id="IPR038454">
    <property type="entry name" value="DnaA_N_sf"/>
</dbReference>
<dbReference type="GO" id="GO:0005886">
    <property type="term" value="C:plasma membrane"/>
    <property type="evidence" value="ECO:0007669"/>
    <property type="project" value="TreeGrafter"/>
</dbReference>
<feature type="region of interest" description="Domain III, AAA+ region" evidence="8">
    <location>
        <begin position="158"/>
        <end position="374"/>
    </location>
</feature>
<dbReference type="Gene3D" id="3.40.50.300">
    <property type="entry name" value="P-loop containing nucleotide triphosphate hydrolases"/>
    <property type="match status" value="1"/>
</dbReference>
<evidence type="ECO:0000313" key="16">
    <source>
        <dbReference type="Proteomes" id="UP000176329"/>
    </source>
</evidence>
<dbReference type="InterPro" id="IPR024633">
    <property type="entry name" value="DnaA_N_dom"/>
</dbReference>
<dbReference type="SUPFAM" id="SSF52540">
    <property type="entry name" value="P-loop containing nucleoside triphosphate hydrolases"/>
    <property type="match status" value="1"/>
</dbReference>
<evidence type="ECO:0000256" key="1">
    <source>
        <dbReference type="ARBA" id="ARBA00006583"/>
    </source>
</evidence>
<evidence type="ECO:0000256" key="9">
    <source>
        <dbReference type="NCBIfam" id="TIGR00362"/>
    </source>
</evidence>
<comment type="similarity">
    <text evidence="1 8 11">Belongs to the DnaA family.</text>
</comment>
<dbReference type="SMART" id="SM00760">
    <property type="entry name" value="Bac_DnaA_C"/>
    <property type="match status" value="1"/>
</dbReference>
<keyword evidence="3 8" id="KW-0235">DNA replication</keyword>
<name>A0A1F6LSC0_9BACT</name>
<dbReference type="GO" id="GO:0008289">
    <property type="term" value="F:lipid binding"/>
    <property type="evidence" value="ECO:0007669"/>
    <property type="project" value="UniProtKB-KW"/>
</dbReference>
<evidence type="ECO:0000259" key="13">
    <source>
        <dbReference type="SMART" id="SM00382"/>
    </source>
</evidence>
<dbReference type="InterPro" id="IPR003593">
    <property type="entry name" value="AAA+_ATPase"/>
</dbReference>
<evidence type="ECO:0000259" key="14">
    <source>
        <dbReference type="SMART" id="SM00760"/>
    </source>
</evidence>
<feature type="domain" description="Chromosomal replication initiator DnaA C-terminal" evidence="14">
    <location>
        <begin position="403"/>
        <end position="472"/>
    </location>
</feature>
<dbReference type="CDD" id="cd00009">
    <property type="entry name" value="AAA"/>
    <property type="match status" value="1"/>
</dbReference>
<comment type="caution">
    <text evidence="8">Lacks conserved residue(s) required for the propagation of feature annotation.</text>
</comment>
<feature type="region of interest" description="Domain I, interacts with DnaA modulators" evidence="8">
    <location>
        <begin position="1"/>
        <end position="82"/>
    </location>
</feature>
<evidence type="ECO:0000256" key="6">
    <source>
        <dbReference type="ARBA" id="ARBA00023121"/>
    </source>
</evidence>
<dbReference type="GO" id="GO:0006275">
    <property type="term" value="P:regulation of DNA replication"/>
    <property type="evidence" value="ECO:0007669"/>
    <property type="project" value="UniProtKB-UniRule"/>
</dbReference>
<evidence type="ECO:0000256" key="12">
    <source>
        <dbReference type="SAM" id="MobiDB-lite"/>
    </source>
</evidence>
<sequence length="497" mass="55334">MTTQELWRAVLGELELSISPANFKTWFGQAQLHSFEAGSILISVPNGVAKTWLETKYQKQIILSVERILAQPVQKMIVRIESAGRPAAQAAAAAIQMASAAVTTAASTPVSTGSGSGGSTTVGQQISTQIPQRTFARSETTGTQTTVTDRIEAKNKFGLNPRYTFESFIVGKTNELAHAAAQATANRPGEVYNPLFIYGGVGLGKTHLIQAIGNRISANQPNVKILYISSERFTNEFVSAIRSGSIKQFKETYRNIDLLLIDDIQFIAGKTETQEEFFHTFNELHQANRQIVMTSDRPPKAIPGLEDRLRSRFEWGMIADVASPDLETRVAILESKCIEKKCNLSKELLQVIATLVKNNIRELEGALNKILAHHQLRGEPPTVDSVKGLLSSYEEQSYKKSLTPRELTTMVSQYFDVSIDELLSANREKRLAFPRQIVMYLLREELKCSFPSIGQELGGRDHTTAMHAYEKITRELENDMKLKQDVAAIRQRLYTIV</sequence>
<dbReference type="Gene3D" id="1.10.1750.10">
    <property type="match status" value="1"/>
</dbReference>
<evidence type="ECO:0000256" key="8">
    <source>
        <dbReference type="HAMAP-Rule" id="MF_00377"/>
    </source>
</evidence>
<feature type="binding site" evidence="8">
    <location>
        <position position="206"/>
    </location>
    <ligand>
        <name>ATP</name>
        <dbReference type="ChEBI" id="CHEBI:30616"/>
    </ligand>
</feature>
<keyword evidence="6 8" id="KW-0446">Lipid-binding</keyword>
<dbReference type="Proteomes" id="UP000176329">
    <property type="component" value="Unassembled WGS sequence"/>
</dbReference>
<evidence type="ECO:0000313" key="15">
    <source>
        <dbReference type="EMBL" id="OGH62258.1"/>
    </source>
</evidence>
<evidence type="ECO:0000256" key="2">
    <source>
        <dbReference type="ARBA" id="ARBA00022490"/>
    </source>
</evidence>
<feature type="region of interest" description="Disordered" evidence="12">
    <location>
        <begin position="111"/>
        <end position="143"/>
    </location>
</feature>
<evidence type="ECO:0000256" key="7">
    <source>
        <dbReference type="ARBA" id="ARBA00023125"/>
    </source>
</evidence>
<dbReference type="GO" id="GO:0003688">
    <property type="term" value="F:DNA replication origin binding"/>
    <property type="evidence" value="ECO:0007669"/>
    <property type="project" value="UniProtKB-UniRule"/>
</dbReference>
<keyword evidence="7 8" id="KW-0238">DNA-binding</keyword>
<dbReference type="Pfam" id="PF08299">
    <property type="entry name" value="Bac_DnaA_C"/>
    <property type="match status" value="1"/>
</dbReference>
<feature type="binding site" evidence="8">
    <location>
        <position position="202"/>
    </location>
    <ligand>
        <name>ATP</name>
        <dbReference type="ChEBI" id="CHEBI:30616"/>
    </ligand>
</feature>
<dbReference type="GO" id="GO:0005737">
    <property type="term" value="C:cytoplasm"/>
    <property type="evidence" value="ECO:0007669"/>
    <property type="project" value="UniProtKB-SubCell"/>
</dbReference>
<dbReference type="FunFam" id="3.40.50.300:FF:000668">
    <property type="entry name" value="Chromosomal replication initiator protein DnaA"/>
    <property type="match status" value="1"/>
</dbReference>
<dbReference type="Gene3D" id="1.10.8.60">
    <property type="match status" value="1"/>
</dbReference>
<keyword evidence="5 8" id="KW-0067">ATP-binding</keyword>
<keyword evidence="2 8" id="KW-0963">Cytoplasm</keyword>
<dbReference type="Pfam" id="PF11638">
    <property type="entry name" value="DnaA_N"/>
    <property type="match status" value="1"/>
</dbReference>
<dbReference type="GO" id="GO:0006270">
    <property type="term" value="P:DNA replication initiation"/>
    <property type="evidence" value="ECO:0007669"/>
    <property type="project" value="UniProtKB-UniRule"/>
</dbReference>
<feature type="region of interest" description="Domain IV, binds dsDNA" evidence="8">
    <location>
        <begin position="375"/>
        <end position="497"/>
    </location>
</feature>
<dbReference type="SMART" id="SM00382">
    <property type="entry name" value="AAA"/>
    <property type="match status" value="1"/>
</dbReference>
<comment type="caution">
    <text evidence="15">The sequence shown here is derived from an EMBL/GenBank/DDBJ whole genome shotgun (WGS) entry which is preliminary data.</text>
</comment>
<dbReference type="InterPro" id="IPR010921">
    <property type="entry name" value="Trp_repressor/repl_initiator"/>
</dbReference>
<organism evidence="15 16">
    <name type="scientific">Candidatus Magasanikbacteria bacterium RIFCSPHIGHO2_01_FULL_50_8</name>
    <dbReference type="NCBI Taxonomy" id="1798674"/>
    <lineage>
        <taxon>Bacteria</taxon>
        <taxon>Candidatus Magasanikiibacteriota</taxon>
    </lineage>
</organism>
<feature type="domain" description="AAA+ ATPase" evidence="13">
    <location>
        <begin position="191"/>
        <end position="321"/>
    </location>
</feature>
<evidence type="ECO:0000256" key="11">
    <source>
        <dbReference type="RuleBase" id="RU004227"/>
    </source>
</evidence>
<dbReference type="InterPro" id="IPR001957">
    <property type="entry name" value="Chromosome_initiator_DnaA"/>
</dbReference>
<feature type="compositionally biased region" description="Polar residues" evidence="12">
    <location>
        <begin position="131"/>
        <end position="143"/>
    </location>
</feature>
<dbReference type="AlphaFoldDB" id="A0A1F6LSC0"/>
<dbReference type="CDD" id="cd06571">
    <property type="entry name" value="Bac_DnaA_C"/>
    <property type="match status" value="1"/>
</dbReference>
<dbReference type="Pfam" id="PF00308">
    <property type="entry name" value="Bac_DnaA"/>
    <property type="match status" value="1"/>
</dbReference>
<keyword evidence="4 8" id="KW-0547">Nucleotide-binding</keyword>
<protein>
    <recommendedName>
        <fullName evidence="8 9">Chromosomal replication initiator protein DnaA</fullName>
    </recommendedName>
</protein>
<comment type="function">
    <text evidence="8 10">Plays an essential role in the initiation and regulation of chromosomal replication. ATP-DnaA binds to the origin of replication (oriC) to initiate formation of the DNA replication initiation complex once per cell cycle. Binds the DnaA box (a 9 base pair repeat at the origin) and separates the double-stranded (ds)DNA. Forms a right-handed helical filament on oriC DNA; dsDNA binds to the exterior of the filament while single-stranded (ss)DNA is stabiized in the filament's interior. The ATP-DnaA-oriC complex binds and stabilizes one strand of the AT-rich DNA unwinding element (DUE), permitting loading of DNA polymerase. After initiation quickly degrades to an ADP-DnaA complex that is not apt for DNA replication. Binds acidic phospholipids.</text>
</comment>
<dbReference type="Gene3D" id="3.30.300.180">
    <property type="match status" value="1"/>
</dbReference>
<feature type="binding site" evidence="8">
    <location>
        <position position="205"/>
    </location>
    <ligand>
        <name>ATP</name>
        <dbReference type="ChEBI" id="CHEBI:30616"/>
    </ligand>
</feature>
<dbReference type="InterPro" id="IPR027417">
    <property type="entry name" value="P-loop_NTPase"/>
</dbReference>
<evidence type="ECO:0000256" key="3">
    <source>
        <dbReference type="ARBA" id="ARBA00022705"/>
    </source>
</evidence>
<dbReference type="PANTHER" id="PTHR30050">
    <property type="entry name" value="CHROMOSOMAL REPLICATION INITIATOR PROTEIN DNAA"/>
    <property type="match status" value="1"/>
</dbReference>
<comment type="subcellular location">
    <subcellularLocation>
        <location evidence="8">Cytoplasm</location>
    </subcellularLocation>
</comment>
<evidence type="ECO:0000256" key="10">
    <source>
        <dbReference type="RuleBase" id="RU000577"/>
    </source>
</evidence>
<dbReference type="HAMAP" id="MF_00377">
    <property type="entry name" value="DnaA_bact"/>
    <property type="match status" value="1"/>
</dbReference>
<dbReference type="InterPro" id="IPR013159">
    <property type="entry name" value="DnaA_C"/>
</dbReference>
<dbReference type="InterPro" id="IPR020591">
    <property type="entry name" value="Chromosome_initiator_DnaA-like"/>
</dbReference>
<dbReference type="InterPro" id="IPR013317">
    <property type="entry name" value="DnaA_dom"/>
</dbReference>
<dbReference type="NCBIfam" id="TIGR00362">
    <property type="entry name" value="DnaA"/>
    <property type="match status" value="1"/>
</dbReference>
<accession>A0A1F6LSC0</accession>
<evidence type="ECO:0000256" key="4">
    <source>
        <dbReference type="ARBA" id="ARBA00022741"/>
    </source>
</evidence>
<dbReference type="EMBL" id="MFPV01000015">
    <property type="protein sequence ID" value="OGH62258.1"/>
    <property type="molecule type" value="Genomic_DNA"/>
</dbReference>
<feature type="binding site" evidence="8">
    <location>
        <position position="204"/>
    </location>
    <ligand>
        <name>ATP</name>
        <dbReference type="ChEBI" id="CHEBI:30616"/>
    </ligand>
</feature>
<dbReference type="PANTHER" id="PTHR30050:SF2">
    <property type="entry name" value="CHROMOSOMAL REPLICATION INITIATOR PROTEIN DNAA"/>
    <property type="match status" value="1"/>
</dbReference>
<dbReference type="SUPFAM" id="SSF48295">
    <property type="entry name" value="TrpR-like"/>
    <property type="match status" value="1"/>
</dbReference>
<proteinExistence type="inferred from homology"/>
<dbReference type="GO" id="GO:0005524">
    <property type="term" value="F:ATP binding"/>
    <property type="evidence" value="ECO:0007669"/>
    <property type="project" value="UniProtKB-UniRule"/>
</dbReference>
<feature type="compositionally biased region" description="Low complexity" evidence="12">
    <location>
        <begin position="121"/>
        <end position="130"/>
    </location>
</feature>
<gene>
    <name evidence="8" type="primary">dnaA</name>
    <name evidence="15" type="ORF">A2848_02470</name>
</gene>